<dbReference type="GO" id="GO:0046872">
    <property type="term" value="F:metal ion binding"/>
    <property type="evidence" value="ECO:0007669"/>
    <property type="project" value="UniProtKB-KW"/>
</dbReference>
<dbReference type="PANTHER" id="PTHR30521">
    <property type="entry name" value="DEFERROCHELATASE/PEROXIDASE"/>
    <property type="match status" value="1"/>
</dbReference>
<dbReference type="Pfam" id="PF04261">
    <property type="entry name" value="Dyp_perox_N"/>
    <property type="match status" value="1"/>
</dbReference>
<accession>A0A3P3VVJ2</accession>
<dbReference type="InterPro" id="IPR048328">
    <property type="entry name" value="Dyp_perox_C"/>
</dbReference>
<evidence type="ECO:0000256" key="1">
    <source>
        <dbReference type="ARBA" id="ARBA00001970"/>
    </source>
</evidence>
<evidence type="ECO:0000259" key="7">
    <source>
        <dbReference type="Pfam" id="PF04261"/>
    </source>
</evidence>
<gene>
    <name evidence="9" type="ORF">EG850_08965</name>
</gene>
<evidence type="ECO:0000256" key="5">
    <source>
        <dbReference type="ARBA" id="ARBA00023004"/>
    </source>
</evidence>
<dbReference type="GO" id="GO:0020037">
    <property type="term" value="F:heme binding"/>
    <property type="evidence" value="ECO:0007669"/>
    <property type="project" value="InterPro"/>
</dbReference>
<dbReference type="GO" id="GO:0004601">
    <property type="term" value="F:peroxidase activity"/>
    <property type="evidence" value="ECO:0007669"/>
    <property type="project" value="UniProtKB-KW"/>
</dbReference>
<dbReference type="AlphaFoldDB" id="A0A3P3VVJ2"/>
<keyword evidence="4" id="KW-0560">Oxidoreductase</keyword>
<name>A0A3P3VVJ2_9MICO</name>
<feature type="domain" description="Dyp-type peroxidase N-terminal" evidence="7">
    <location>
        <begin position="52"/>
        <end position="135"/>
    </location>
</feature>
<evidence type="ECO:0000259" key="8">
    <source>
        <dbReference type="Pfam" id="PF20628"/>
    </source>
</evidence>
<dbReference type="SUPFAM" id="SSF54909">
    <property type="entry name" value="Dimeric alpha+beta barrel"/>
    <property type="match status" value="1"/>
</dbReference>
<dbReference type="InterPro" id="IPR011008">
    <property type="entry name" value="Dimeric_a/b-barrel"/>
</dbReference>
<evidence type="ECO:0000313" key="9">
    <source>
        <dbReference type="EMBL" id="RRJ86464.1"/>
    </source>
</evidence>
<dbReference type="PROSITE" id="PS51404">
    <property type="entry name" value="DYP_PEROXIDASE"/>
    <property type="match status" value="1"/>
</dbReference>
<dbReference type="EMBL" id="RQVS01000009">
    <property type="protein sequence ID" value="RRJ86464.1"/>
    <property type="molecule type" value="Genomic_DNA"/>
</dbReference>
<evidence type="ECO:0000256" key="3">
    <source>
        <dbReference type="ARBA" id="ARBA00022723"/>
    </source>
</evidence>
<protein>
    <submittedName>
        <fullName evidence="9">Dyp-type peroxidase</fullName>
    </submittedName>
</protein>
<evidence type="ECO:0000256" key="6">
    <source>
        <dbReference type="ARBA" id="ARBA00025737"/>
    </source>
</evidence>
<sequence length="294" mass="31369">MADFVLPQPGLFALGTPVQTFLEFDLIEPAAADAQLLTSINSLVSGIKTGQGCNVSIGVRPSLWARERPDASPTGVHDFAEPVTGDDGFSMPATQHDLVVWVAGGRPDAVFDEGHHAVVALAEVARLAHENKGWNYHGNIDLTGFIDGTENPTIADAAHTCLVPEGPGRGSSVLLLQEWRHNLAAWDAAGVETQERAIGRTKRDNVELDPKPAGAHNARTDQDVVGKILRKNIPIGGVSDPGTLFIGLCADQRILHTMLERMAGQGGEPRDDLTRYTTANTGAYYVLPAAEAFV</sequence>
<dbReference type="OrthoDB" id="3251355at2"/>
<dbReference type="Pfam" id="PF20628">
    <property type="entry name" value="Dyp_perox_C"/>
    <property type="match status" value="1"/>
</dbReference>
<dbReference type="PANTHER" id="PTHR30521:SF0">
    <property type="entry name" value="DYP-TYPE PEROXIDASE FAMILY PROTEIN"/>
    <property type="match status" value="1"/>
</dbReference>
<dbReference type="InterPro" id="IPR006314">
    <property type="entry name" value="Dyp_peroxidase"/>
</dbReference>
<keyword evidence="10" id="KW-1185">Reference proteome</keyword>
<dbReference type="InterPro" id="IPR048327">
    <property type="entry name" value="Dyp_perox_N"/>
</dbReference>
<dbReference type="NCBIfam" id="TIGR01413">
    <property type="entry name" value="Dyp_perox_fam"/>
    <property type="match status" value="1"/>
</dbReference>
<feature type="domain" description="Dyp-type peroxidase C-terminal" evidence="8">
    <location>
        <begin position="139"/>
        <end position="290"/>
    </location>
</feature>
<evidence type="ECO:0000256" key="2">
    <source>
        <dbReference type="ARBA" id="ARBA00022559"/>
    </source>
</evidence>
<comment type="cofactor">
    <cofactor evidence="1">
        <name>heme b</name>
        <dbReference type="ChEBI" id="CHEBI:60344"/>
    </cofactor>
</comment>
<comment type="caution">
    <text evidence="9">The sequence shown here is derived from an EMBL/GenBank/DDBJ whole genome shotgun (WGS) entry which is preliminary data.</text>
</comment>
<dbReference type="RefSeq" id="WP_124972667.1">
    <property type="nucleotide sequence ID" value="NZ_RQVS01000009.1"/>
</dbReference>
<keyword evidence="3" id="KW-0479">Metal-binding</keyword>
<proteinExistence type="inferred from homology"/>
<dbReference type="GO" id="GO:0005829">
    <property type="term" value="C:cytosol"/>
    <property type="evidence" value="ECO:0007669"/>
    <property type="project" value="TreeGrafter"/>
</dbReference>
<keyword evidence="2 9" id="KW-0575">Peroxidase</keyword>
<comment type="similarity">
    <text evidence="6">Belongs to the DyP-type peroxidase family.</text>
</comment>
<evidence type="ECO:0000256" key="4">
    <source>
        <dbReference type="ARBA" id="ARBA00023002"/>
    </source>
</evidence>
<dbReference type="Proteomes" id="UP000274391">
    <property type="component" value="Unassembled WGS sequence"/>
</dbReference>
<reference evidence="9 10" key="1">
    <citation type="submission" date="2018-11" db="EMBL/GenBank/DDBJ databases">
        <title>YIM 102482-1 draft genome.</title>
        <authorList>
            <person name="Li G."/>
            <person name="Jiang Y."/>
        </authorList>
    </citation>
    <scope>NUCLEOTIDE SEQUENCE [LARGE SCALE GENOMIC DNA]</scope>
    <source>
        <strain evidence="9 10">YIM 102482-1</strain>
    </source>
</reference>
<organism evidence="9 10">
    <name type="scientific">Gulosibacter macacae</name>
    <dbReference type="NCBI Taxonomy" id="2488791"/>
    <lineage>
        <taxon>Bacteria</taxon>
        <taxon>Bacillati</taxon>
        <taxon>Actinomycetota</taxon>
        <taxon>Actinomycetes</taxon>
        <taxon>Micrococcales</taxon>
        <taxon>Microbacteriaceae</taxon>
        <taxon>Gulosibacter</taxon>
    </lineage>
</organism>
<keyword evidence="5" id="KW-0408">Iron</keyword>
<evidence type="ECO:0000313" key="10">
    <source>
        <dbReference type="Proteomes" id="UP000274391"/>
    </source>
</evidence>